<protein>
    <submittedName>
        <fullName evidence="2">Uncharacterized protein</fullName>
    </submittedName>
</protein>
<feature type="region of interest" description="Disordered" evidence="1">
    <location>
        <begin position="1"/>
        <end position="31"/>
    </location>
</feature>
<evidence type="ECO:0000313" key="2">
    <source>
        <dbReference type="EMBL" id="CAL1535062.1"/>
    </source>
</evidence>
<comment type="caution">
    <text evidence="2">The sequence shown here is derived from an EMBL/GenBank/DDBJ whole genome shotgun (WGS) entry which is preliminary data.</text>
</comment>
<feature type="compositionally biased region" description="Basic and acidic residues" evidence="1">
    <location>
        <begin position="16"/>
        <end position="25"/>
    </location>
</feature>
<dbReference type="AlphaFoldDB" id="A0AAV2HMY5"/>
<evidence type="ECO:0000256" key="1">
    <source>
        <dbReference type="SAM" id="MobiDB-lite"/>
    </source>
</evidence>
<organism evidence="2 3">
    <name type="scientific">Lymnaea stagnalis</name>
    <name type="common">Great pond snail</name>
    <name type="synonym">Helix stagnalis</name>
    <dbReference type="NCBI Taxonomy" id="6523"/>
    <lineage>
        <taxon>Eukaryota</taxon>
        <taxon>Metazoa</taxon>
        <taxon>Spiralia</taxon>
        <taxon>Lophotrochozoa</taxon>
        <taxon>Mollusca</taxon>
        <taxon>Gastropoda</taxon>
        <taxon>Heterobranchia</taxon>
        <taxon>Euthyneura</taxon>
        <taxon>Panpulmonata</taxon>
        <taxon>Hygrophila</taxon>
        <taxon>Lymnaeoidea</taxon>
        <taxon>Lymnaeidae</taxon>
        <taxon>Lymnaea</taxon>
    </lineage>
</organism>
<evidence type="ECO:0000313" key="3">
    <source>
        <dbReference type="Proteomes" id="UP001497497"/>
    </source>
</evidence>
<sequence length="428" mass="50247">MAALQKRMSVQQQTSKQDKHSKPNFEKGTVNISNNEMSNKNVFFDFLTWLTEKSVVEAKEFYRSNYPYFETNKRNKDDFKRASSNVKNIHFLDFENQGNFFMKDDLYNGLDMDNSIILLAINATCDISHLENKYECYKILKETNKVFVVRAVGILRNAADVCLLNAMIECHKTLSKDVHFFLYSGDTLFKDFETCHYFRGRTYQINQYPIQQTIITEIQTSSLLRNFDIDEDSILQLELDHILFWDIEKNIQFLEVQDQKKNLKQLWEGNILILICCSQNYNIPDLGRQFESYTNINREIKVLSNSHSLHVIEDILEVMGKLHRLCPINVNFSVLSDKKSLKKVNAFKDFQGRRVTKNAITIFNYYLIEIFRQKDNEICIFDPLDGFEIKPPRHTLIQTIKCRLTCEVLPKIIDAVKFYANTMSEIVI</sequence>
<proteinExistence type="predicted"/>
<name>A0AAV2HMY5_LYMST</name>
<reference evidence="2 3" key="1">
    <citation type="submission" date="2024-04" db="EMBL/GenBank/DDBJ databases">
        <authorList>
            <consortium name="Genoscope - CEA"/>
            <person name="William W."/>
        </authorList>
    </citation>
    <scope>NUCLEOTIDE SEQUENCE [LARGE SCALE GENOMIC DNA]</scope>
</reference>
<dbReference type="Proteomes" id="UP001497497">
    <property type="component" value="Unassembled WGS sequence"/>
</dbReference>
<feature type="non-terminal residue" evidence="2">
    <location>
        <position position="428"/>
    </location>
</feature>
<dbReference type="EMBL" id="CAXITT010000190">
    <property type="protein sequence ID" value="CAL1535062.1"/>
    <property type="molecule type" value="Genomic_DNA"/>
</dbReference>
<gene>
    <name evidence="2" type="ORF">GSLYS_00009022001</name>
</gene>
<keyword evidence="3" id="KW-1185">Reference proteome</keyword>
<accession>A0AAV2HMY5</accession>